<organism evidence="1 2">
    <name type="scientific">Flavivirga jejuensis</name>
    <dbReference type="NCBI Taxonomy" id="870487"/>
    <lineage>
        <taxon>Bacteria</taxon>
        <taxon>Pseudomonadati</taxon>
        <taxon>Bacteroidota</taxon>
        <taxon>Flavobacteriia</taxon>
        <taxon>Flavobacteriales</taxon>
        <taxon>Flavobacteriaceae</taxon>
        <taxon>Flavivirga</taxon>
    </lineage>
</organism>
<comment type="caution">
    <text evidence="1">The sequence shown here is derived from an EMBL/GenBank/DDBJ whole genome shotgun (WGS) entry which is preliminary data.</text>
</comment>
<evidence type="ECO:0000313" key="2">
    <source>
        <dbReference type="Proteomes" id="UP001176806"/>
    </source>
</evidence>
<gene>
    <name evidence="1" type="ORF">Q4Q40_09470</name>
</gene>
<sequence>MNITNVTLKFPSQFSGYINNEKTAQFEGEKFSDFINYLDDTFGYIKERLFDENGELRPYINFYIGKKNIKTLQGLQSEVSNGEKITLLLSRAGG</sequence>
<dbReference type="PANTHER" id="PTHR38031:SF1">
    <property type="entry name" value="SULFUR CARRIER PROTEIN CYSO"/>
    <property type="match status" value="1"/>
</dbReference>
<accession>A0ABT8WNA0</accession>
<proteinExistence type="predicted"/>
<dbReference type="EMBL" id="JAUOEL010000003">
    <property type="protein sequence ID" value="MDO5974412.1"/>
    <property type="molecule type" value="Genomic_DNA"/>
</dbReference>
<dbReference type="InterPro" id="IPR016155">
    <property type="entry name" value="Mopterin_synth/thiamin_S_b"/>
</dbReference>
<reference evidence="1" key="1">
    <citation type="submission" date="2023-07" db="EMBL/GenBank/DDBJ databases">
        <title>Two novel species in the genus Flavivirga.</title>
        <authorList>
            <person name="Kwon K."/>
        </authorList>
    </citation>
    <scope>NUCLEOTIDE SEQUENCE</scope>
    <source>
        <strain evidence="1">KACC 14158</strain>
    </source>
</reference>
<dbReference type="SUPFAM" id="SSF54285">
    <property type="entry name" value="MoaD/ThiS"/>
    <property type="match status" value="1"/>
</dbReference>
<evidence type="ECO:0008006" key="3">
    <source>
        <dbReference type="Google" id="ProtNLM"/>
    </source>
</evidence>
<dbReference type="PANTHER" id="PTHR38031">
    <property type="entry name" value="SULFUR CARRIER PROTEIN SLR0821-RELATED"/>
    <property type="match status" value="1"/>
</dbReference>
<dbReference type="Gene3D" id="3.10.20.30">
    <property type="match status" value="1"/>
</dbReference>
<keyword evidence="2" id="KW-1185">Reference proteome</keyword>
<evidence type="ECO:0000313" key="1">
    <source>
        <dbReference type="EMBL" id="MDO5974412.1"/>
    </source>
</evidence>
<dbReference type="Proteomes" id="UP001176806">
    <property type="component" value="Unassembled WGS sequence"/>
</dbReference>
<dbReference type="RefSeq" id="WP_303301553.1">
    <property type="nucleotide sequence ID" value="NZ_BAABDA010000050.1"/>
</dbReference>
<dbReference type="InterPro" id="IPR052045">
    <property type="entry name" value="Sulfur_Carrier/Prot_Modifier"/>
</dbReference>
<name>A0ABT8WNA0_9FLAO</name>
<protein>
    <recommendedName>
        <fullName evidence="3">ThiS family protein</fullName>
    </recommendedName>
</protein>
<dbReference type="InterPro" id="IPR012675">
    <property type="entry name" value="Beta-grasp_dom_sf"/>
</dbReference>